<dbReference type="Gene3D" id="3.40.50.1820">
    <property type="entry name" value="alpha/beta hydrolase"/>
    <property type="match status" value="1"/>
</dbReference>
<accession>A0A0D6PE34</accession>
<dbReference type="GO" id="GO:0004553">
    <property type="term" value="F:hydrolase activity, hydrolyzing O-glycosyl compounds"/>
    <property type="evidence" value="ECO:0007669"/>
    <property type="project" value="TreeGrafter"/>
</dbReference>
<dbReference type="InterPro" id="IPR052382">
    <property type="entry name" value="ABHD10_acyl-thioesterase"/>
</dbReference>
<sequence>MTMPYVSRLPGIDLAYEFLEGEGPVVMFCPGYASDMQGTKALTLEEWCRANKRAMLRFDYAGHGQSAGVFTENGIGDWAADAEHVLDQTAPGRDVLLVGSSMGGWISLLLGPRLGERLRGMVLIAPAPDFTESLLERELTAEQAETLERTGVVYQPSEYGDPLPFSLTLVRRSTGYLVMKSQIGVTCPVRILHGMQDASVPWQLSLKLVERLAAGDVQLIYIKEGDHRLSAPDDLILLTQTVGSLLVENGG</sequence>
<name>A0A0D6PE34_9PROT</name>
<evidence type="ECO:0000313" key="3">
    <source>
        <dbReference type="EMBL" id="GAN79468.1"/>
    </source>
</evidence>
<organism evidence="3 4">
    <name type="scientific">Acidocella aminolytica 101 = DSM 11237</name>
    <dbReference type="NCBI Taxonomy" id="1120923"/>
    <lineage>
        <taxon>Bacteria</taxon>
        <taxon>Pseudomonadati</taxon>
        <taxon>Pseudomonadota</taxon>
        <taxon>Alphaproteobacteria</taxon>
        <taxon>Acetobacterales</taxon>
        <taxon>Acidocellaceae</taxon>
        <taxon>Acidocella</taxon>
    </lineage>
</organism>
<reference evidence="3 4" key="1">
    <citation type="submission" date="2012-11" db="EMBL/GenBank/DDBJ databases">
        <title>Whole genome sequence of Acidocella aminolytica 101 = DSM 11237.</title>
        <authorList>
            <person name="Azuma Y."/>
            <person name="Higashiura N."/>
            <person name="Hirakawa H."/>
            <person name="Matsushita K."/>
        </authorList>
    </citation>
    <scope>NUCLEOTIDE SEQUENCE [LARGE SCALE GENOMIC DNA]</scope>
    <source>
        <strain evidence="4">101 / DSM 11237</strain>
    </source>
</reference>
<dbReference type="InterPro" id="IPR022742">
    <property type="entry name" value="Hydrolase_4"/>
</dbReference>
<dbReference type="Pfam" id="PF12146">
    <property type="entry name" value="Hydrolase_4"/>
    <property type="match status" value="1"/>
</dbReference>
<comment type="caution">
    <text evidence="3">The sequence shown here is derived from an EMBL/GenBank/DDBJ whole genome shotgun (WGS) entry which is preliminary data.</text>
</comment>
<evidence type="ECO:0000259" key="2">
    <source>
        <dbReference type="Pfam" id="PF12146"/>
    </source>
</evidence>
<feature type="domain" description="Serine aminopeptidase S33" evidence="2">
    <location>
        <begin position="25"/>
        <end position="134"/>
    </location>
</feature>
<dbReference type="EMBL" id="BANC01000021">
    <property type="protein sequence ID" value="GAN79468.1"/>
    <property type="molecule type" value="Genomic_DNA"/>
</dbReference>
<dbReference type="InterPro" id="IPR029058">
    <property type="entry name" value="AB_hydrolase_fold"/>
</dbReference>
<dbReference type="Proteomes" id="UP000032668">
    <property type="component" value="Unassembled WGS sequence"/>
</dbReference>
<evidence type="ECO:0000256" key="1">
    <source>
        <dbReference type="ARBA" id="ARBA00022801"/>
    </source>
</evidence>
<dbReference type="PANTHER" id="PTHR16138:SF7">
    <property type="entry name" value="PALMITOYL-PROTEIN THIOESTERASE ABHD10, MITOCHONDRIAL"/>
    <property type="match status" value="1"/>
</dbReference>
<keyword evidence="1 3" id="KW-0378">Hydrolase</keyword>
<dbReference type="SUPFAM" id="SSF53474">
    <property type="entry name" value="alpha/beta-Hydrolases"/>
    <property type="match status" value="1"/>
</dbReference>
<gene>
    <name evidence="3" type="ORF">Aam_021_056</name>
</gene>
<protein>
    <submittedName>
        <fullName evidence="3">Hydrolase alpha/beta</fullName>
    </submittedName>
</protein>
<proteinExistence type="predicted"/>
<evidence type="ECO:0000313" key="4">
    <source>
        <dbReference type="Proteomes" id="UP000032668"/>
    </source>
</evidence>
<dbReference type="AlphaFoldDB" id="A0A0D6PE34"/>
<dbReference type="PANTHER" id="PTHR16138">
    <property type="entry name" value="MYCOPHENOLIC ACID ACYL-GLUCURONIDE ESTERASE, MITOCHONDRIAL"/>
    <property type="match status" value="1"/>
</dbReference>
<keyword evidence="4" id="KW-1185">Reference proteome</keyword>
<dbReference type="STRING" id="1120923.SAMN02746095_00556"/>